<dbReference type="SUPFAM" id="SSF52833">
    <property type="entry name" value="Thioredoxin-like"/>
    <property type="match status" value="1"/>
</dbReference>
<dbReference type="Proteomes" id="UP000758856">
    <property type="component" value="Unassembled WGS sequence"/>
</dbReference>
<evidence type="ECO:0000313" key="7">
    <source>
        <dbReference type="Proteomes" id="UP000758856"/>
    </source>
</evidence>
<gene>
    <name evidence="5" type="ORF">GCM10008170_04220</name>
    <name evidence="6" type="ORF">JOD31_001570</name>
</gene>
<keyword evidence="4" id="KW-0732">Signal</keyword>
<keyword evidence="3" id="KW-1015">Disulfide bond</keyword>
<evidence type="ECO:0000256" key="2">
    <source>
        <dbReference type="PIRSR" id="PIRSR603782-1"/>
    </source>
</evidence>
<name>A0A9W6MQM2_9HYPH</name>
<dbReference type="InterPro" id="IPR003782">
    <property type="entry name" value="SCO1/SenC"/>
</dbReference>
<keyword evidence="7" id="KW-1185">Reference proteome</keyword>
<dbReference type="GO" id="GO:0046872">
    <property type="term" value="F:metal ion binding"/>
    <property type="evidence" value="ECO:0007669"/>
    <property type="project" value="UniProtKB-KW"/>
</dbReference>
<feature type="disulfide bond" description="Redox-active" evidence="3">
    <location>
        <begin position="59"/>
        <end position="63"/>
    </location>
</feature>
<evidence type="ECO:0000256" key="3">
    <source>
        <dbReference type="PIRSR" id="PIRSR603782-2"/>
    </source>
</evidence>
<dbReference type="Gene3D" id="3.40.30.10">
    <property type="entry name" value="Glutaredoxin"/>
    <property type="match status" value="1"/>
</dbReference>
<keyword evidence="2" id="KW-0186">Copper</keyword>
<dbReference type="Pfam" id="PF02630">
    <property type="entry name" value="SCO1-SenC"/>
    <property type="match status" value="1"/>
</dbReference>
<dbReference type="PANTHER" id="PTHR12151">
    <property type="entry name" value="ELECTRON TRANSPORT PROTIN SCO1/SENC FAMILY MEMBER"/>
    <property type="match status" value="1"/>
</dbReference>
<reference evidence="6 7" key="2">
    <citation type="submission" date="2021-01" db="EMBL/GenBank/DDBJ databases">
        <title>Genomic Encyclopedia of Type Strains, Phase IV (KMG-IV): sequencing the most valuable type-strain genomes for metagenomic binning, comparative biology and taxonomic classification.</title>
        <authorList>
            <person name="Goeker M."/>
        </authorList>
    </citation>
    <scope>NUCLEOTIDE SEQUENCE [LARGE SCALE GENOMIC DNA]</scope>
    <source>
        <strain evidence="6 7">DSM 6130</strain>
    </source>
</reference>
<feature type="signal peptide" evidence="4">
    <location>
        <begin position="1"/>
        <end position="21"/>
    </location>
</feature>
<comment type="caution">
    <text evidence="5">The sequence shown here is derived from an EMBL/GenBank/DDBJ whole genome shotgun (WGS) entry which is preliminary data.</text>
</comment>
<dbReference type="InterPro" id="IPR036249">
    <property type="entry name" value="Thioredoxin-like_sf"/>
</dbReference>
<evidence type="ECO:0000256" key="1">
    <source>
        <dbReference type="ARBA" id="ARBA00010996"/>
    </source>
</evidence>
<dbReference type="Proteomes" id="UP001143400">
    <property type="component" value="Unassembled WGS sequence"/>
</dbReference>
<organism evidence="5 8">
    <name type="scientific">Methylopila capsulata</name>
    <dbReference type="NCBI Taxonomy" id="61654"/>
    <lineage>
        <taxon>Bacteria</taxon>
        <taxon>Pseudomonadati</taxon>
        <taxon>Pseudomonadota</taxon>
        <taxon>Alphaproteobacteria</taxon>
        <taxon>Hyphomicrobiales</taxon>
        <taxon>Methylopilaceae</taxon>
        <taxon>Methylopila</taxon>
    </lineage>
</organism>
<feature type="binding site" evidence="2">
    <location>
        <position position="63"/>
    </location>
    <ligand>
        <name>Cu cation</name>
        <dbReference type="ChEBI" id="CHEBI:23378"/>
    </ligand>
</feature>
<sequence>MRGRRLLAAAAIALASLGGPAAAVTQVGPFALDRTDGGRFDPLELDGAPYVVVFGFMRCPDICPTTLNDLTLALRLLGRPGEGLRAFFIDIDPERDGAAALKPFLASFDPRIVGLTGSPAEVAVAVQAFGAAARKAALPDGGYTMEHSAGLFVIDGNGLVVDRIAPNDPPEAIAARLRRAIEGG</sequence>
<dbReference type="EMBL" id="JAFBCY010000002">
    <property type="protein sequence ID" value="MBM7851345.1"/>
    <property type="molecule type" value="Genomic_DNA"/>
</dbReference>
<reference evidence="5" key="3">
    <citation type="submission" date="2023-01" db="EMBL/GenBank/DDBJ databases">
        <authorList>
            <person name="Sun Q."/>
            <person name="Evtushenko L."/>
        </authorList>
    </citation>
    <scope>NUCLEOTIDE SEQUENCE</scope>
    <source>
        <strain evidence="5">VKM B-1606</strain>
    </source>
</reference>
<feature type="binding site" evidence="2">
    <location>
        <position position="147"/>
    </location>
    <ligand>
        <name>Cu cation</name>
        <dbReference type="ChEBI" id="CHEBI:23378"/>
    </ligand>
</feature>
<evidence type="ECO:0000313" key="5">
    <source>
        <dbReference type="EMBL" id="GLK54403.1"/>
    </source>
</evidence>
<evidence type="ECO:0000313" key="6">
    <source>
        <dbReference type="EMBL" id="MBM7851345.1"/>
    </source>
</evidence>
<dbReference type="AlphaFoldDB" id="A0A9W6MQM2"/>
<feature type="chain" id="PRO_5040875846" evidence="4">
    <location>
        <begin position="22"/>
        <end position="184"/>
    </location>
</feature>
<dbReference type="EMBL" id="BSFF01000001">
    <property type="protein sequence ID" value="GLK54403.1"/>
    <property type="molecule type" value="Genomic_DNA"/>
</dbReference>
<protein>
    <submittedName>
        <fullName evidence="5">Photosynthetic protein synthase I</fullName>
    </submittedName>
    <submittedName>
        <fullName evidence="6">Protein SCO1/2</fullName>
    </submittedName>
</protein>
<accession>A0A9W6MQM2</accession>
<dbReference type="PANTHER" id="PTHR12151:SF25">
    <property type="entry name" value="LINALOOL DEHYDRATASE_ISOMERASE DOMAIN-CONTAINING PROTEIN"/>
    <property type="match status" value="1"/>
</dbReference>
<reference evidence="5" key="1">
    <citation type="journal article" date="2014" name="Int. J. Syst. Evol. Microbiol.">
        <title>Complete genome sequence of Corynebacterium casei LMG S-19264T (=DSM 44701T), isolated from a smear-ripened cheese.</title>
        <authorList>
            <consortium name="US DOE Joint Genome Institute (JGI-PGF)"/>
            <person name="Walter F."/>
            <person name="Albersmeier A."/>
            <person name="Kalinowski J."/>
            <person name="Ruckert C."/>
        </authorList>
    </citation>
    <scope>NUCLEOTIDE SEQUENCE</scope>
    <source>
        <strain evidence="5">VKM B-1606</strain>
    </source>
</reference>
<feature type="binding site" evidence="2">
    <location>
        <position position="59"/>
    </location>
    <ligand>
        <name>Cu cation</name>
        <dbReference type="ChEBI" id="CHEBI:23378"/>
    </ligand>
</feature>
<proteinExistence type="inferred from homology"/>
<comment type="similarity">
    <text evidence="1">Belongs to the SCO1/2 family.</text>
</comment>
<keyword evidence="2" id="KW-0479">Metal-binding</keyword>
<evidence type="ECO:0000256" key="4">
    <source>
        <dbReference type="SAM" id="SignalP"/>
    </source>
</evidence>
<dbReference type="RefSeq" id="WP_204949740.1">
    <property type="nucleotide sequence ID" value="NZ_BSFF01000001.1"/>
</dbReference>
<dbReference type="CDD" id="cd02968">
    <property type="entry name" value="SCO"/>
    <property type="match status" value="1"/>
</dbReference>
<evidence type="ECO:0000313" key="8">
    <source>
        <dbReference type="Proteomes" id="UP001143400"/>
    </source>
</evidence>